<proteinExistence type="inferred from homology"/>
<dbReference type="Gene3D" id="1.10.1740.10">
    <property type="match status" value="1"/>
</dbReference>
<dbReference type="PANTHER" id="PTHR43133">
    <property type="entry name" value="RNA POLYMERASE ECF-TYPE SIGMA FACTO"/>
    <property type="match status" value="1"/>
</dbReference>
<dbReference type="Pfam" id="PF04542">
    <property type="entry name" value="Sigma70_r2"/>
    <property type="match status" value="1"/>
</dbReference>
<dbReference type="InterPro" id="IPR039425">
    <property type="entry name" value="RNA_pol_sigma-70-like"/>
</dbReference>
<evidence type="ECO:0000256" key="1">
    <source>
        <dbReference type="ARBA" id="ARBA00010641"/>
    </source>
</evidence>
<dbReference type="Pfam" id="PF08281">
    <property type="entry name" value="Sigma70_r4_2"/>
    <property type="match status" value="1"/>
</dbReference>
<evidence type="ECO:0000256" key="5">
    <source>
        <dbReference type="ARBA" id="ARBA00023163"/>
    </source>
</evidence>
<dbReference type="RefSeq" id="WP_120317905.1">
    <property type="nucleotide sequence ID" value="NZ_BONH01000022.1"/>
</dbReference>
<dbReference type="NCBIfam" id="TIGR02983">
    <property type="entry name" value="SigE-fam_strep"/>
    <property type="match status" value="1"/>
</dbReference>
<accession>A0A8J3KAF0</accession>
<keyword evidence="9" id="KW-1185">Reference proteome</keyword>
<evidence type="ECO:0000256" key="4">
    <source>
        <dbReference type="ARBA" id="ARBA00023125"/>
    </source>
</evidence>
<keyword evidence="3" id="KW-0731">Sigma factor</keyword>
<organism evidence="8 9">
    <name type="scientific">Catellatospora citrea</name>
    <dbReference type="NCBI Taxonomy" id="53366"/>
    <lineage>
        <taxon>Bacteria</taxon>
        <taxon>Bacillati</taxon>
        <taxon>Actinomycetota</taxon>
        <taxon>Actinomycetes</taxon>
        <taxon>Micromonosporales</taxon>
        <taxon>Micromonosporaceae</taxon>
        <taxon>Catellatospora</taxon>
    </lineage>
</organism>
<dbReference type="InterPro" id="IPR036388">
    <property type="entry name" value="WH-like_DNA-bd_sf"/>
</dbReference>
<evidence type="ECO:0000256" key="3">
    <source>
        <dbReference type="ARBA" id="ARBA00023082"/>
    </source>
</evidence>
<dbReference type="GO" id="GO:0006352">
    <property type="term" value="P:DNA-templated transcription initiation"/>
    <property type="evidence" value="ECO:0007669"/>
    <property type="project" value="InterPro"/>
</dbReference>
<dbReference type="PANTHER" id="PTHR43133:SF50">
    <property type="entry name" value="ECF RNA POLYMERASE SIGMA FACTOR SIGM"/>
    <property type="match status" value="1"/>
</dbReference>
<evidence type="ECO:0000259" key="6">
    <source>
        <dbReference type="Pfam" id="PF04542"/>
    </source>
</evidence>
<evidence type="ECO:0000313" key="8">
    <source>
        <dbReference type="EMBL" id="GIF99606.1"/>
    </source>
</evidence>
<dbReference type="InterPro" id="IPR013324">
    <property type="entry name" value="RNA_pol_sigma_r3/r4-like"/>
</dbReference>
<keyword evidence="2" id="KW-0805">Transcription regulation</keyword>
<name>A0A8J3KAF0_9ACTN</name>
<feature type="domain" description="RNA polymerase sigma-70 region 2" evidence="6">
    <location>
        <begin position="17"/>
        <end position="79"/>
    </location>
</feature>
<dbReference type="Proteomes" id="UP000659904">
    <property type="component" value="Unassembled WGS sequence"/>
</dbReference>
<dbReference type="EMBL" id="BONH01000022">
    <property type="protein sequence ID" value="GIF99606.1"/>
    <property type="molecule type" value="Genomic_DNA"/>
</dbReference>
<dbReference type="InterPro" id="IPR013325">
    <property type="entry name" value="RNA_pol_sigma_r2"/>
</dbReference>
<sequence length="172" mass="19265">MSQESDDDFAEYVSARLVRLHRTAYFLCGDTHTADDVVQATLLSLYGRWRHARSAENLDGYVYRIMTRRFLDLKRSRWARVLLRETVPERSHPADDSVEQRSSLIAALQQLPPGQRAVLVLRYFSDLSVEATAQALGCSAGNVKSQSSRGLATLRTILAVPEPAGATHRRGH</sequence>
<dbReference type="GO" id="GO:0016987">
    <property type="term" value="F:sigma factor activity"/>
    <property type="evidence" value="ECO:0007669"/>
    <property type="project" value="UniProtKB-KW"/>
</dbReference>
<dbReference type="InterPro" id="IPR014284">
    <property type="entry name" value="RNA_pol_sigma-70_dom"/>
</dbReference>
<protein>
    <submittedName>
        <fullName evidence="8">RNA polymerase sigma24 factor</fullName>
    </submittedName>
</protein>
<comment type="similarity">
    <text evidence="1">Belongs to the sigma-70 factor family. ECF subfamily.</text>
</comment>
<dbReference type="InterPro" id="IPR014325">
    <property type="entry name" value="RNA_pol_sigma-E_actinobac"/>
</dbReference>
<dbReference type="CDD" id="cd06171">
    <property type="entry name" value="Sigma70_r4"/>
    <property type="match status" value="1"/>
</dbReference>
<keyword evidence="5" id="KW-0804">Transcription</keyword>
<gene>
    <name evidence="8" type="primary">rpoE_22</name>
    <name evidence="8" type="ORF">Cci01nite_47000</name>
</gene>
<dbReference type="Gene3D" id="1.10.10.10">
    <property type="entry name" value="Winged helix-like DNA-binding domain superfamily/Winged helix DNA-binding domain"/>
    <property type="match status" value="1"/>
</dbReference>
<dbReference type="NCBIfam" id="TIGR02937">
    <property type="entry name" value="sigma70-ECF"/>
    <property type="match status" value="1"/>
</dbReference>
<comment type="caution">
    <text evidence="8">The sequence shown here is derived from an EMBL/GenBank/DDBJ whole genome shotgun (WGS) entry which is preliminary data.</text>
</comment>
<dbReference type="InterPro" id="IPR013249">
    <property type="entry name" value="RNA_pol_sigma70_r4_t2"/>
</dbReference>
<evidence type="ECO:0000256" key="2">
    <source>
        <dbReference type="ARBA" id="ARBA00023015"/>
    </source>
</evidence>
<keyword evidence="4" id="KW-0238">DNA-binding</keyword>
<evidence type="ECO:0000313" key="9">
    <source>
        <dbReference type="Proteomes" id="UP000659904"/>
    </source>
</evidence>
<dbReference type="GO" id="GO:0003677">
    <property type="term" value="F:DNA binding"/>
    <property type="evidence" value="ECO:0007669"/>
    <property type="project" value="UniProtKB-KW"/>
</dbReference>
<dbReference type="AlphaFoldDB" id="A0A8J3KAF0"/>
<dbReference type="SUPFAM" id="SSF88659">
    <property type="entry name" value="Sigma3 and sigma4 domains of RNA polymerase sigma factors"/>
    <property type="match status" value="1"/>
</dbReference>
<evidence type="ECO:0000259" key="7">
    <source>
        <dbReference type="Pfam" id="PF08281"/>
    </source>
</evidence>
<dbReference type="InterPro" id="IPR007627">
    <property type="entry name" value="RNA_pol_sigma70_r2"/>
</dbReference>
<reference evidence="8 9" key="1">
    <citation type="submission" date="2021-01" db="EMBL/GenBank/DDBJ databases">
        <title>Whole genome shotgun sequence of Catellatospora citrea NBRC 14495.</title>
        <authorList>
            <person name="Komaki H."/>
            <person name="Tamura T."/>
        </authorList>
    </citation>
    <scope>NUCLEOTIDE SEQUENCE [LARGE SCALE GENOMIC DNA]</scope>
    <source>
        <strain evidence="8 9">NBRC 14495</strain>
    </source>
</reference>
<dbReference type="SUPFAM" id="SSF88946">
    <property type="entry name" value="Sigma2 domain of RNA polymerase sigma factors"/>
    <property type="match status" value="1"/>
</dbReference>
<feature type="domain" description="RNA polymerase sigma factor 70 region 4 type 2" evidence="7">
    <location>
        <begin position="103"/>
        <end position="154"/>
    </location>
</feature>